<name>A0ABR7N3C8_9FIRM</name>
<gene>
    <name evidence="3" type="ORF">H8704_10835</name>
</gene>
<evidence type="ECO:0000313" key="3">
    <source>
        <dbReference type="EMBL" id="MBC8563116.1"/>
    </source>
</evidence>
<comment type="caution">
    <text evidence="3">The sequence shown here is derived from an EMBL/GenBank/DDBJ whole genome shotgun (WGS) entry which is preliminary data.</text>
</comment>
<evidence type="ECO:0000256" key="1">
    <source>
        <dbReference type="SAM" id="Phobius"/>
    </source>
</evidence>
<feature type="domain" description="Phosphatidic acid phosphatase type 2/haloperoxidase" evidence="2">
    <location>
        <begin position="82"/>
        <end position="193"/>
    </location>
</feature>
<keyword evidence="1" id="KW-0812">Transmembrane</keyword>
<keyword evidence="1" id="KW-0472">Membrane</keyword>
<feature type="transmembrane region" description="Helical" evidence="1">
    <location>
        <begin position="51"/>
        <end position="75"/>
    </location>
</feature>
<dbReference type="Pfam" id="PF01569">
    <property type="entry name" value="PAP2"/>
    <property type="match status" value="1"/>
</dbReference>
<keyword evidence="4" id="KW-1185">Reference proteome</keyword>
<proteinExistence type="predicted"/>
<sequence>MQSRLKSLIPKYAILPLGLALLVNTCVYTGVGQLRHFLTFSSWETSFDKALPFVAPFVFFYILAFVQWGVSYILIARDSRELCYRFAISNIYAKIICLFFFLLFPTTLTRPEISGTDLCSRLVQLIYTIDAPVNLFPSIHCLESWACIRAAFLLKKSNRTYKIITILMSLGVFASTLLIKQHVIVDVFGGILVFEVGFRIAGRILNTRGQCKKGAATP</sequence>
<feature type="transmembrane region" description="Helical" evidence="1">
    <location>
        <begin position="124"/>
        <end position="148"/>
    </location>
</feature>
<keyword evidence="1" id="KW-1133">Transmembrane helix</keyword>
<feature type="transmembrane region" description="Helical" evidence="1">
    <location>
        <begin position="12"/>
        <end position="31"/>
    </location>
</feature>
<feature type="transmembrane region" description="Helical" evidence="1">
    <location>
        <begin position="82"/>
        <end position="104"/>
    </location>
</feature>
<dbReference type="RefSeq" id="WP_249298281.1">
    <property type="nucleotide sequence ID" value="NZ_JACRSX010000016.1"/>
</dbReference>
<evidence type="ECO:0000313" key="4">
    <source>
        <dbReference type="Proteomes" id="UP000606193"/>
    </source>
</evidence>
<evidence type="ECO:0000259" key="2">
    <source>
        <dbReference type="Pfam" id="PF01569"/>
    </source>
</evidence>
<dbReference type="InterPro" id="IPR000326">
    <property type="entry name" value="PAP2/HPO"/>
</dbReference>
<reference evidence="3 4" key="1">
    <citation type="submission" date="2020-08" db="EMBL/GenBank/DDBJ databases">
        <title>Genome public.</title>
        <authorList>
            <person name="Liu C."/>
            <person name="Sun Q."/>
        </authorList>
    </citation>
    <scope>NUCLEOTIDE SEQUENCE [LARGE SCALE GENOMIC DNA]</scope>
    <source>
        <strain evidence="3 4">NSJ-37</strain>
    </source>
</reference>
<dbReference type="EMBL" id="JACRSX010000016">
    <property type="protein sequence ID" value="MBC8563116.1"/>
    <property type="molecule type" value="Genomic_DNA"/>
</dbReference>
<feature type="transmembrane region" description="Helical" evidence="1">
    <location>
        <begin position="160"/>
        <end position="178"/>
    </location>
</feature>
<dbReference type="Proteomes" id="UP000606193">
    <property type="component" value="Unassembled WGS sequence"/>
</dbReference>
<organism evidence="3 4">
    <name type="scientific">Jutongia huaianensis</name>
    <dbReference type="NCBI Taxonomy" id="2763668"/>
    <lineage>
        <taxon>Bacteria</taxon>
        <taxon>Bacillati</taxon>
        <taxon>Bacillota</taxon>
        <taxon>Clostridia</taxon>
        <taxon>Lachnospirales</taxon>
        <taxon>Lachnospiraceae</taxon>
        <taxon>Jutongia</taxon>
    </lineage>
</organism>
<accession>A0ABR7N3C8</accession>
<protein>
    <submittedName>
        <fullName evidence="3">Phosphatase PAP2 family protein</fullName>
    </submittedName>
</protein>